<reference evidence="5 6" key="1">
    <citation type="submission" date="2016-06" db="EMBL/GenBank/DDBJ databases">
        <title>Complete genome sequences of Bordetella bronchialis and Bordetella flabilis.</title>
        <authorList>
            <person name="LiPuma J.J."/>
            <person name="Spilker T."/>
        </authorList>
    </citation>
    <scope>NUCLEOTIDE SEQUENCE [LARGE SCALE GENOMIC DNA]</scope>
    <source>
        <strain evidence="5 6">AU10664</strain>
    </source>
</reference>
<dbReference type="PRINTS" id="PR00081">
    <property type="entry name" value="GDHRDH"/>
</dbReference>
<evidence type="ECO:0000256" key="3">
    <source>
        <dbReference type="RuleBase" id="RU000363"/>
    </source>
</evidence>
<dbReference type="PANTHER" id="PTHR42901:SF1">
    <property type="entry name" value="ALCOHOL DEHYDROGENASE"/>
    <property type="match status" value="1"/>
</dbReference>
<dbReference type="Gene3D" id="3.40.50.720">
    <property type="entry name" value="NAD(P)-binding Rossmann-like Domain"/>
    <property type="match status" value="1"/>
</dbReference>
<dbReference type="KEGG" id="bfz:BAU07_18085"/>
<evidence type="ECO:0000313" key="5">
    <source>
        <dbReference type="EMBL" id="ANN78773.1"/>
    </source>
</evidence>
<evidence type="ECO:0000313" key="6">
    <source>
        <dbReference type="Proteomes" id="UP000091926"/>
    </source>
</evidence>
<keyword evidence="6" id="KW-1185">Reference proteome</keyword>
<dbReference type="SMART" id="SM00822">
    <property type="entry name" value="PKS_KR"/>
    <property type="match status" value="1"/>
</dbReference>
<proteinExistence type="inferred from homology"/>
<dbReference type="InterPro" id="IPR020904">
    <property type="entry name" value="Sc_DH/Rdtase_CS"/>
</dbReference>
<accession>A0A193GGQ2</accession>
<dbReference type="EMBL" id="CP016172">
    <property type="protein sequence ID" value="ANN78773.1"/>
    <property type="molecule type" value="Genomic_DNA"/>
</dbReference>
<sequence>MVVFVTGATAGFGEAITERFIADGHHVVAAARRADKLDALRARLGERLHPLVLDVCDAEAVAALPRTLPKPFADVTVLVNNAGLALGMEPAQRASLDDWQRMIDTNVTGLVHITHALLPGMVQRNVGHVINIGSVAGTYPYAGGNVYGASKAFVRQFSLNLRADLIGTALRVTNIEPGMVGGTEFSTVRFKGDAAKAASRYEGVTCLTAADIAEAVAWVSGLPAHVNINTLEVMPVSQSFSPLSITRDVR</sequence>
<dbReference type="InterPro" id="IPR036291">
    <property type="entry name" value="NAD(P)-bd_dom_sf"/>
</dbReference>
<dbReference type="PANTHER" id="PTHR42901">
    <property type="entry name" value="ALCOHOL DEHYDROGENASE"/>
    <property type="match status" value="1"/>
</dbReference>
<dbReference type="Proteomes" id="UP000091926">
    <property type="component" value="Chromosome"/>
</dbReference>
<name>A0A193GGQ2_9BORD</name>
<dbReference type="OrthoDB" id="6823797at2"/>
<dbReference type="Pfam" id="PF00106">
    <property type="entry name" value="adh_short"/>
    <property type="match status" value="1"/>
</dbReference>
<dbReference type="SUPFAM" id="SSF51735">
    <property type="entry name" value="NAD(P)-binding Rossmann-fold domains"/>
    <property type="match status" value="1"/>
</dbReference>
<comment type="similarity">
    <text evidence="1 3">Belongs to the short-chain dehydrogenases/reductases (SDR) family.</text>
</comment>
<dbReference type="STRING" id="463014.BAU07_18085"/>
<dbReference type="PROSITE" id="PS00061">
    <property type="entry name" value="ADH_SHORT"/>
    <property type="match status" value="1"/>
</dbReference>
<dbReference type="InterPro" id="IPR002347">
    <property type="entry name" value="SDR_fam"/>
</dbReference>
<evidence type="ECO:0000256" key="1">
    <source>
        <dbReference type="ARBA" id="ARBA00006484"/>
    </source>
</evidence>
<evidence type="ECO:0000256" key="2">
    <source>
        <dbReference type="ARBA" id="ARBA00023002"/>
    </source>
</evidence>
<organism evidence="5 6">
    <name type="scientific">Bordetella flabilis</name>
    <dbReference type="NCBI Taxonomy" id="463014"/>
    <lineage>
        <taxon>Bacteria</taxon>
        <taxon>Pseudomonadati</taxon>
        <taxon>Pseudomonadota</taxon>
        <taxon>Betaproteobacteria</taxon>
        <taxon>Burkholderiales</taxon>
        <taxon>Alcaligenaceae</taxon>
        <taxon>Bordetella</taxon>
    </lineage>
</organism>
<dbReference type="AlphaFoldDB" id="A0A193GGQ2"/>
<evidence type="ECO:0000259" key="4">
    <source>
        <dbReference type="SMART" id="SM00822"/>
    </source>
</evidence>
<dbReference type="PRINTS" id="PR00080">
    <property type="entry name" value="SDRFAMILY"/>
</dbReference>
<dbReference type="GO" id="GO:0016616">
    <property type="term" value="F:oxidoreductase activity, acting on the CH-OH group of donors, NAD or NADP as acceptor"/>
    <property type="evidence" value="ECO:0007669"/>
    <property type="project" value="UniProtKB-ARBA"/>
</dbReference>
<protein>
    <submittedName>
        <fullName evidence="5">NADP-dependent 3-hydroxy acid dehydrogenase</fullName>
    </submittedName>
</protein>
<feature type="domain" description="Ketoreductase" evidence="4">
    <location>
        <begin position="1"/>
        <end position="183"/>
    </location>
</feature>
<dbReference type="FunFam" id="3.40.50.720:FF:000047">
    <property type="entry name" value="NADP-dependent L-serine/L-allo-threonine dehydrogenase"/>
    <property type="match status" value="1"/>
</dbReference>
<dbReference type="RefSeq" id="WP_066660407.1">
    <property type="nucleotide sequence ID" value="NZ_CBCSCL010000004.1"/>
</dbReference>
<keyword evidence="2" id="KW-0560">Oxidoreductase</keyword>
<dbReference type="InterPro" id="IPR057326">
    <property type="entry name" value="KR_dom"/>
</dbReference>
<gene>
    <name evidence="5" type="ORF">BAU07_18085</name>
</gene>